<feature type="non-terminal residue" evidence="1">
    <location>
        <position position="76"/>
    </location>
</feature>
<dbReference type="EMBL" id="JAAWVQ010111218">
    <property type="protein sequence ID" value="MBN3281702.1"/>
    <property type="molecule type" value="Genomic_DNA"/>
</dbReference>
<reference evidence="1" key="1">
    <citation type="journal article" date="2021" name="Cell">
        <title>Tracing the genetic footprints of vertebrate landing in non-teleost ray-finned fishes.</title>
        <authorList>
            <person name="Bi X."/>
            <person name="Wang K."/>
            <person name="Yang L."/>
            <person name="Pan H."/>
            <person name="Jiang H."/>
            <person name="Wei Q."/>
            <person name="Fang M."/>
            <person name="Yu H."/>
            <person name="Zhu C."/>
            <person name="Cai Y."/>
            <person name="He Y."/>
            <person name="Gan X."/>
            <person name="Zeng H."/>
            <person name="Yu D."/>
            <person name="Zhu Y."/>
            <person name="Jiang H."/>
            <person name="Qiu Q."/>
            <person name="Yang H."/>
            <person name="Zhang Y.E."/>
            <person name="Wang W."/>
            <person name="Zhu M."/>
            <person name="He S."/>
            <person name="Zhang G."/>
        </authorList>
    </citation>
    <scope>NUCLEOTIDE SEQUENCE</scope>
    <source>
        <strain evidence="1">Pddl_001</strain>
    </source>
</reference>
<name>A0ABS2Y593_POLSP</name>
<sequence>MAFLYVCGLSSMRSGLWDKCQEFLRKVNRDLGQLISRSRSIGKYQAQVLQCMSIVCVLTTPVFVDTGRLTSKRMAR</sequence>
<feature type="non-terminal residue" evidence="1">
    <location>
        <position position="1"/>
    </location>
</feature>
<protein>
    <submittedName>
        <fullName evidence="1">SCAI protein</fullName>
    </submittedName>
</protein>
<accession>A0ABS2Y593</accession>
<keyword evidence="2" id="KW-1185">Reference proteome</keyword>
<proteinExistence type="predicted"/>
<dbReference type="Proteomes" id="UP001166093">
    <property type="component" value="Unassembled WGS sequence"/>
</dbReference>
<organism evidence="1 2">
    <name type="scientific">Polyodon spathula</name>
    <name type="common">North American paddlefish</name>
    <name type="synonym">Squalus spathula</name>
    <dbReference type="NCBI Taxonomy" id="7913"/>
    <lineage>
        <taxon>Eukaryota</taxon>
        <taxon>Metazoa</taxon>
        <taxon>Chordata</taxon>
        <taxon>Craniata</taxon>
        <taxon>Vertebrata</taxon>
        <taxon>Euteleostomi</taxon>
        <taxon>Actinopterygii</taxon>
        <taxon>Chondrostei</taxon>
        <taxon>Acipenseriformes</taxon>
        <taxon>Polyodontidae</taxon>
        <taxon>Polyodon</taxon>
    </lineage>
</organism>
<gene>
    <name evidence="1" type="primary">Scai_0</name>
    <name evidence="1" type="ORF">GTO93_0020009</name>
</gene>
<comment type="caution">
    <text evidence="1">The sequence shown here is derived from an EMBL/GenBank/DDBJ whole genome shotgun (WGS) entry which is preliminary data.</text>
</comment>
<evidence type="ECO:0000313" key="1">
    <source>
        <dbReference type="EMBL" id="MBN3281702.1"/>
    </source>
</evidence>
<evidence type="ECO:0000313" key="2">
    <source>
        <dbReference type="Proteomes" id="UP001166093"/>
    </source>
</evidence>